<gene>
    <name evidence="16" type="primary">nadB</name>
    <name evidence="16" type="ORF">H5P30_21095</name>
</gene>
<evidence type="ECO:0000256" key="5">
    <source>
        <dbReference type="ARBA" id="ARBA00022630"/>
    </source>
</evidence>
<dbReference type="InterPro" id="IPR015939">
    <property type="entry name" value="Fum_Rdtase/Succ_DH_flav-like_C"/>
</dbReference>
<dbReference type="PANTHER" id="PTHR42716">
    <property type="entry name" value="L-ASPARTATE OXIDASE"/>
    <property type="match status" value="1"/>
</dbReference>
<feature type="domain" description="Fumarate reductase/succinate dehydrogenase flavoprotein-like C-terminal" evidence="15">
    <location>
        <begin position="442"/>
        <end position="522"/>
    </location>
</feature>
<protein>
    <recommendedName>
        <fullName evidence="4 10">L-aspartate oxidase</fullName>
        <ecNumber evidence="4 10">1.4.3.16</ecNumber>
    </recommendedName>
</protein>
<evidence type="ECO:0000313" key="17">
    <source>
        <dbReference type="Proteomes" id="UP000525652"/>
    </source>
</evidence>
<comment type="caution">
    <text evidence="16">The sequence shown here is derived from an EMBL/GenBank/DDBJ whole genome shotgun (WGS) entry which is preliminary data.</text>
</comment>
<dbReference type="Pfam" id="PF02910">
    <property type="entry name" value="Succ_DH_flav_C"/>
    <property type="match status" value="1"/>
</dbReference>
<evidence type="ECO:0000256" key="1">
    <source>
        <dbReference type="ARBA" id="ARBA00001974"/>
    </source>
</evidence>
<evidence type="ECO:0000256" key="6">
    <source>
        <dbReference type="ARBA" id="ARBA00022642"/>
    </source>
</evidence>
<comment type="pathway">
    <text evidence="2 12">Cofactor biosynthesis; NAD(+) biosynthesis; iminoaspartate from L-aspartate (oxidase route): step 1/1.</text>
</comment>
<keyword evidence="6 12" id="KW-0662">Pyridine nucleotide biosynthesis</keyword>
<dbReference type="NCBIfam" id="TIGR00551">
    <property type="entry name" value="nadB"/>
    <property type="match status" value="1"/>
</dbReference>
<keyword evidence="7 12" id="KW-0274">FAD</keyword>
<dbReference type="Pfam" id="PF00890">
    <property type="entry name" value="FAD_binding_2"/>
    <property type="match status" value="1"/>
</dbReference>
<feature type="coiled-coil region" evidence="13">
    <location>
        <begin position="454"/>
        <end position="481"/>
    </location>
</feature>
<evidence type="ECO:0000256" key="9">
    <source>
        <dbReference type="ARBA" id="ARBA00048305"/>
    </source>
</evidence>
<dbReference type="EMBL" id="JACHVA010000141">
    <property type="protein sequence ID" value="MBC2604285.1"/>
    <property type="molecule type" value="Genomic_DNA"/>
</dbReference>
<dbReference type="Gene3D" id="3.50.50.60">
    <property type="entry name" value="FAD/NAD(P)-binding domain"/>
    <property type="match status" value="1"/>
</dbReference>
<evidence type="ECO:0000256" key="10">
    <source>
        <dbReference type="NCBIfam" id="TIGR00551"/>
    </source>
</evidence>
<dbReference type="InterPro" id="IPR027477">
    <property type="entry name" value="Succ_DH/fumarate_Rdtase_cat_sf"/>
</dbReference>
<organism evidence="16 17">
    <name type="scientific">Puniceicoccus vermicola</name>
    <dbReference type="NCBI Taxonomy" id="388746"/>
    <lineage>
        <taxon>Bacteria</taxon>
        <taxon>Pseudomonadati</taxon>
        <taxon>Verrucomicrobiota</taxon>
        <taxon>Opitutia</taxon>
        <taxon>Puniceicoccales</taxon>
        <taxon>Puniceicoccaceae</taxon>
        <taxon>Puniceicoccus</taxon>
    </lineage>
</organism>
<dbReference type="GO" id="GO:0005737">
    <property type="term" value="C:cytoplasm"/>
    <property type="evidence" value="ECO:0007669"/>
    <property type="project" value="UniProtKB-SubCell"/>
</dbReference>
<sequence>MKTFEFDAVVVGSGIAGLSFALGLASRGRSVCIVTKKNRAESNTNYAQGGIACVTSSTDDFQMHVEDTLEAGDGLCNREVVNQIVQEGPARIKEMIEIGVDFSQLEDGRVSLGKEGGHSKRRILHVKDVTGRAIEQALLHAINEHPNIEVREHCMAIDLITTRKLKKFGFNTTDEDNRVAGIYCFNEADHSVFALRTPAVLLATGGIGQVYQFTTNPDIATGDGVAMAYRAGAEIRNLEFVQFHPTAFFARDGKRFLISEAVRGEGAILRNSDGEPFMERYHPRKDLAPRDVVARAIDSEMKRSGAEHVFLDITSKSKEELEERFPTIYAHCRENGIQIEKELIPVVPAAHYLCGGVATSLTAETSLKGLYACGEVACTGLHGANRLASNSLLEALVLAHRGVESVDQFLSDHPEEIRNLPPWVDGNVSNSDERVILFHNWSELKRTLWDYVGIVRTTKRLERARARIQLLSREINDYYWNFRVEPMLLELRNMVQVADLMVQCALQRKESRGLHYILDYPSLSPEALDTKIIR</sequence>
<dbReference type="SUPFAM" id="SSF51905">
    <property type="entry name" value="FAD/NAD(P)-binding domain"/>
    <property type="match status" value="1"/>
</dbReference>
<dbReference type="InterPro" id="IPR003953">
    <property type="entry name" value="FAD-dep_OxRdtase_2_FAD-bd"/>
</dbReference>
<dbReference type="SUPFAM" id="SSF46977">
    <property type="entry name" value="Succinate dehydrogenase/fumarate reductase flavoprotein C-terminal domain"/>
    <property type="match status" value="1"/>
</dbReference>
<dbReference type="PRINTS" id="PR00368">
    <property type="entry name" value="FADPNR"/>
</dbReference>
<dbReference type="Gene3D" id="1.20.58.100">
    <property type="entry name" value="Fumarate reductase/succinate dehydrogenase flavoprotein-like, C-terminal domain"/>
    <property type="match status" value="1"/>
</dbReference>
<evidence type="ECO:0000256" key="11">
    <source>
        <dbReference type="PIRSR" id="PIRSR000171-1"/>
    </source>
</evidence>
<comment type="cofactor">
    <cofactor evidence="1 12">
        <name>FAD</name>
        <dbReference type="ChEBI" id="CHEBI:57692"/>
    </cofactor>
</comment>
<dbReference type="FunFam" id="3.90.700.10:FF:000002">
    <property type="entry name" value="L-aspartate oxidase"/>
    <property type="match status" value="1"/>
</dbReference>
<evidence type="ECO:0000259" key="15">
    <source>
        <dbReference type="Pfam" id="PF02910"/>
    </source>
</evidence>
<keyword evidence="17" id="KW-1185">Reference proteome</keyword>
<comment type="catalytic activity">
    <reaction evidence="9">
        <text>L-aspartate + O2 = iminosuccinate + H2O2</text>
        <dbReference type="Rhea" id="RHEA:25876"/>
        <dbReference type="ChEBI" id="CHEBI:15379"/>
        <dbReference type="ChEBI" id="CHEBI:16240"/>
        <dbReference type="ChEBI" id="CHEBI:29991"/>
        <dbReference type="ChEBI" id="CHEBI:77875"/>
        <dbReference type="EC" id="1.4.3.16"/>
    </reaction>
    <physiologicalReaction direction="left-to-right" evidence="9">
        <dbReference type="Rhea" id="RHEA:25877"/>
    </physiologicalReaction>
</comment>
<feature type="domain" description="FAD-dependent oxidoreductase 2 FAD-binding" evidence="14">
    <location>
        <begin position="7"/>
        <end position="392"/>
    </location>
</feature>
<dbReference type="FunFam" id="1.20.58.100:FF:000002">
    <property type="entry name" value="L-aspartate oxidase"/>
    <property type="match status" value="1"/>
</dbReference>
<evidence type="ECO:0000256" key="12">
    <source>
        <dbReference type="RuleBase" id="RU362049"/>
    </source>
</evidence>
<dbReference type="Gene3D" id="3.90.700.10">
    <property type="entry name" value="Succinate dehydrogenase/fumarate reductase flavoprotein, catalytic domain"/>
    <property type="match status" value="1"/>
</dbReference>
<dbReference type="NCBIfam" id="NF006567">
    <property type="entry name" value="PRK09077.1"/>
    <property type="match status" value="1"/>
</dbReference>
<evidence type="ECO:0000313" key="16">
    <source>
        <dbReference type="EMBL" id="MBC2604285.1"/>
    </source>
</evidence>
<dbReference type="EC" id="1.4.3.16" evidence="4 10"/>
<evidence type="ECO:0000256" key="13">
    <source>
        <dbReference type="SAM" id="Coils"/>
    </source>
</evidence>
<dbReference type="InterPro" id="IPR037099">
    <property type="entry name" value="Fum_R/Succ_DH_flav-like_C_sf"/>
</dbReference>
<dbReference type="InterPro" id="IPR005288">
    <property type="entry name" value="NadB"/>
</dbReference>
<keyword evidence="13" id="KW-0175">Coiled coil</keyword>
<dbReference type="UniPathway" id="UPA00253">
    <property type="reaction ID" value="UER00326"/>
</dbReference>
<evidence type="ECO:0000256" key="2">
    <source>
        <dbReference type="ARBA" id="ARBA00004950"/>
    </source>
</evidence>
<accession>A0A7X1B269</accession>
<dbReference type="PANTHER" id="PTHR42716:SF2">
    <property type="entry name" value="L-ASPARTATE OXIDASE, CHLOROPLASTIC"/>
    <property type="match status" value="1"/>
</dbReference>
<dbReference type="Proteomes" id="UP000525652">
    <property type="component" value="Unassembled WGS sequence"/>
</dbReference>
<dbReference type="RefSeq" id="WP_185694899.1">
    <property type="nucleotide sequence ID" value="NZ_JACHVA010000141.1"/>
</dbReference>
<evidence type="ECO:0000256" key="4">
    <source>
        <dbReference type="ARBA" id="ARBA00012173"/>
    </source>
</evidence>
<comment type="similarity">
    <text evidence="3 12">Belongs to the FAD-dependent oxidoreductase 2 family. NadB subfamily.</text>
</comment>
<proteinExistence type="inferred from homology"/>
<comment type="function">
    <text evidence="12">Catalyzes the oxidation of L-aspartate to iminoaspartate.</text>
</comment>
<reference evidence="16 17" key="1">
    <citation type="submission" date="2020-07" db="EMBL/GenBank/DDBJ databases">
        <authorList>
            <person name="Feng X."/>
        </authorList>
    </citation>
    <scope>NUCLEOTIDE SEQUENCE [LARGE SCALE GENOMIC DNA]</scope>
    <source>
        <strain evidence="16 17">JCM14086</strain>
    </source>
</reference>
<comment type="subcellular location">
    <subcellularLocation>
        <location evidence="12">Cytoplasm</location>
    </subcellularLocation>
</comment>
<name>A0A7X1B269_9BACT</name>
<dbReference type="InterPro" id="IPR036188">
    <property type="entry name" value="FAD/NAD-bd_sf"/>
</dbReference>
<feature type="active site" description="Proton acceptor" evidence="11">
    <location>
        <position position="290"/>
    </location>
</feature>
<evidence type="ECO:0000256" key="7">
    <source>
        <dbReference type="ARBA" id="ARBA00022827"/>
    </source>
</evidence>
<evidence type="ECO:0000256" key="3">
    <source>
        <dbReference type="ARBA" id="ARBA00008562"/>
    </source>
</evidence>
<keyword evidence="5 12" id="KW-0285">Flavoprotein</keyword>
<dbReference type="PIRSF" id="PIRSF000171">
    <property type="entry name" value="SDHA_APRA_LASPO"/>
    <property type="match status" value="1"/>
</dbReference>
<dbReference type="AlphaFoldDB" id="A0A7X1B269"/>
<keyword evidence="8 12" id="KW-0560">Oxidoreductase</keyword>
<evidence type="ECO:0000259" key="14">
    <source>
        <dbReference type="Pfam" id="PF00890"/>
    </source>
</evidence>
<dbReference type="GO" id="GO:0008734">
    <property type="term" value="F:L-aspartate oxidase activity"/>
    <property type="evidence" value="ECO:0007669"/>
    <property type="project" value="UniProtKB-UniRule"/>
</dbReference>
<evidence type="ECO:0000256" key="8">
    <source>
        <dbReference type="ARBA" id="ARBA00023002"/>
    </source>
</evidence>
<dbReference type="SUPFAM" id="SSF56425">
    <property type="entry name" value="Succinate dehydrogenase/fumarate reductase flavoprotein, catalytic domain"/>
    <property type="match status" value="1"/>
</dbReference>
<dbReference type="GO" id="GO:0034628">
    <property type="term" value="P:'de novo' NAD+ biosynthetic process from L-aspartate"/>
    <property type="evidence" value="ECO:0007669"/>
    <property type="project" value="TreeGrafter"/>
</dbReference>